<evidence type="ECO:0000313" key="2">
    <source>
        <dbReference type="EMBL" id="RFM27535.1"/>
    </source>
</evidence>
<dbReference type="InterPro" id="IPR011008">
    <property type="entry name" value="Dimeric_a/b-barrel"/>
</dbReference>
<keyword evidence="2" id="KW-0503">Monooxygenase</keyword>
<proteinExistence type="predicted"/>
<accession>A0A3E1NHV3</accession>
<dbReference type="OrthoDB" id="9798157at2"/>
<name>A0A3E1NHV3_9BACT</name>
<dbReference type="InterPro" id="IPR007138">
    <property type="entry name" value="ABM_dom"/>
</dbReference>
<feature type="domain" description="ABM" evidence="1">
    <location>
        <begin position="2"/>
        <end position="92"/>
    </location>
</feature>
<dbReference type="Pfam" id="PF03992">
    <property type="entry name" value="ABM"/>
    <property type="match status" value="1"/>
</dbReference>
<dbReference type="EMBL" id="QTJU01000004">
    <property type="protein sequence ID" value="RFM27535.1"/>
    <property type="molecule type" value="Genomic_DNA"/>
</dbReference>
<dbReference type="PROSITE" id="PS51725">
    <property type="entry name" value="ABM"/>
    <property type="match status" value="1"/>
</dbReference>
<dbReference type="Proteomes" id="UP000261284">
    <property type="component" value="Unassembled WGS sequence"/>
</dbReference>
<gene>
    <name evidence="2" type="ORF">DXN05_12495</name>
</gene>
<dbReference type="AlphaFoldDB" id="A0A3E1NHV3"/>
<dbReference type="SUPFAM" id="SSF54909">
    <property type="entry name" value="Dimeric alpha+beta barrel"/>
    <property type="match status" value="1"/>
</dbReference>
<reference evidence="2 3" key="1">
    <citation type="submission" date="2018-08" db="EMBL/GenBank/DDBJ databases">
        <title>Chitinophagaceae sp. K23C18032701, a novel bacterium isolated from forest soil.</title>
        <authorList>
            <person name="Wang C."/>
        </authorList>
    </citation>
    <scope>NUCLEOTIDE SEQUENCE [LARGE SCALE GENOMIC DNA]</scope>
    <source>
        <strain evidence="2 3">K23C18032701</strain>
    </source>
</reference>
<dbReference type="GO" id="GO:0004497">
    <property type="term" value="F:monooxygenase activity"/>
    <property type="evidence" value="ECO:0007669"/>
    <property type="project" value="UniProtKB-KW"/>
</dbReference>
<dbReference type="Gene3D" id="3.30.70.100">
    <property type="match status" value="1"/>
</dbReference>
<dbReference type="RefSeq" id="WP_116847612.1">
    <property type="nucleotide sequence ID" value="NZ_QTJU01000004.1"/>
</dbReference>
<evidence type="ECO:0000259" key="1">
    <source>
        <dbReference type="PROSITE" id="PS51725"/>
    </source>
</evidence>
<evidence type="ECO:0000313" key="3">
    <source>
        <dbReference type="Proteomes" id="UP000261284"/>
    </source>
</evidence>
<keyword evidence="2" id="KW-0560">Oxidoreductase</keyword>
<protein>
    <submittedName>
        <fullName evidence="2">Antibiotic biosynthesis monooxygenase</fullName>
    </submittedName>
</protein>
<organism evidence="2 3">
    <name type="scientific">Deminuibacter soli</name>
    <dbReference type="NCBI Taxonomy" id="2291815"/>
    <lineage>
        <taxon>Bacteria</taxon>
        <taxon>Pseudomonadati</taxon>
        <taxon>Bacteroidota</taxon>
        <taxon>Chitinophagia</taxon>
        <taxon>Chitinophagales</taxon>
        <taxon>Chitinophagaceae</taxon>
        <taxon>Deminuibacter</taxon>
    </lineage>
</organism>
<sequence length="96" mass="11473">MITEVAILRIKRGTRQSFENAFNEAQSIIAAMDGYLHHELQRCIEEENKYLLLVQWQTLEDHVDGFRKHDAYKQWQALLHPFYDPAPVVEHFEKIY</sequence>
<comment type="caution">
    <text evidence="2">The sequence shown here is derived from an EMBL/GenBank/DDBJ whole genome shotgun (WGS) entry which is preliminary data.</text>
</comment>
<keyword evidence="3" id="KW-1185">Reference proteome</keyword>